<protein>
    <submittedName>
        <fullName evidence="1">Uncharacterized protein</fullName>
    </submittedName>
</protein>
<accession>A0AAJ1BCG1</accession>
<reference evidence="1" key="1">
    <citation type="submission" date="2022-01" db="EMBL/GenBank/DDBJ databases">
        <title>Collection of gut derived symbiotic bacterial strains cultured from healthy donors.</title>
        <authorList>
            <person name="Lin H."/>
            <person name="Kohout C."/>
            <person name="Waligurski E."/>
            <person name="Pamer E.G."/>
        </authorList>
    </citation>
    <scope>NUCLEOTIDE SEQUENCE</scope>
    <source>
        <strain evidence="1">DFI.7.46</strain>
    </source>
</reference>
<organism evidence="1 2">
    <name type="scientific">Varibaculum cambriense</name>
    <dbReference type="NCBI Taxonomy" id="184870"/>
    <lineage>
        <taxon>Bacteria</taxon>
        <taxon>Bacillati</taxon>
        <taxon>Actinomycetota</taxon>
        <taxon>Actinomycetes</taxon>
        <taxon>Actinomycetales</taxon>
        <taxon>Actinomycetaceae</taxon>
        <taxon>Varibaculum</taxon>
    </lineage>
</organism>
<sequence length="207" mass="22844">MRFHSLQFQIKGWAEDFLASDGQDLDIADEFARLSRSLGFEGAPDSYAGLWATQFVYNDYSLLEGDFLARGLCLDLLCDSDSPIPFSAIFLCLAETLKRTAKCTVTELIVVWEPYSVRTKIPKGNGKANLERYIAQNREINPLPIAQCATVKYACKGKQASVLASGEVPLSMSSCYLPELALPFSGICSQWGTEILRHAETIEITAS</sequence>
<dbReference type="RefSeq" id="WP_238127727.1">
    <property type="nucleotide sequence ID" value="NZ_JAKNHJ010000005.1"/>
</dbReference>
<dbReference type="Proteomes" id="UP001200537">
    <property type="component" value="Unassembled WGS sequence"/>
</dbReference>
<proteinExistence type="predicted"/>
<comment type="caution">
    <text evidence="1">The sequence shown here is derived from an EMBL/GenBank/DDBJ whole genome shotgun (WGS) entry which is preliminary data.</text>
</comment>
<name>A0AAJ1BCG1_9ACTO</name>
<dbReference type="AlphaFoldDB" id="A0AAJ1BCG1"/>
<evidence type="ECO:0000313" key="2">
    <source>
        <dbReference type="Proteomes" id="UP001200537"/>
    </source>
</evidence>
<dbReference type="EMBL" id="JAKNHJ010000005">
    <property type="protein sequence ID" value="MCG4617495.1"/>
    <property type="molecule type" value="Genomic_DNA"/>
</dbReference>
<evidence type="ECO:0000313" key="1">
    <source>
        <dbReference type="EMBL" id="MCG4617495.1"/>
    </source>
</evidence>
<gene>
    <name evidence="1" type="ORF">L0M99_03150</name>
</gene>